<evidence type="ECO:0000313" key="1">
    <source>
        <dbReference type="EMBL" id="CAA6819843.1"/>
    </source>
</evidence>
<proteinExistence type="predicted"/>
<accession>A0A6S6TUG9</accession>
<dbReference type="AlphaFoldDB" id="A0A6S6TUG9"/>
<name>A0A6S6TUG9_9BACT</name>
<protein>
    <submittedName>
        <fullName evidence="1">Uncharacterized protein</fullName>
    </submittedName>
</protein>
<gene>
    <name evidence="1" type="ORF">HELGO_WM8916</name>
</gene>
<sequence length="175" mass="20463">MIDKLEILFPHIFDKECLMQTSKKKIDLYDDKQQGRCYIDGKGQTEFQVFNLSEKNIGFLAVDACLLSSSDPSRSDCMVFTDEVVCFIELKICKRKNVKDNQKGATDQLESFIQYFRENDLDKDKKLEAYVCVNCIRTGETISRVPRSAKDMSRQEVFLKKYKTKLLYKCEKEFL</sequence>
<dbReference type="EMBL" id="CACVAX010000056">
    <property type="protein sequence ID" value="CAA6819843.1"/>
    <property type="molecule type" value="Genomic_DNA"/>
</dbReference>
<organism evidence="1">
    <name type="scientific">uncultured Sulfurovum sp</name>
    <dbReference type="NCBI Taxonomy" id="269237"/>
    <lineage>
        <taxon>Bacteria</taxon>
        <taxon>Pseudomonadati</taxon>
        <taxon>Campylobacterota</taxon>
        <taxon>Epsilonproteobacteria</taxon>
        <taxon>Campylobacterales</taxon>
        <taxon>Sulfurovaceae</taxon>
        <taxon>Sulfurovum</taxon>
        <taxon>environmental samples</taxon>
    </lineage>
</organism>
<reference evidence="1" key="1">
    <citation type="submission" date="2020-01" db="EMBL/GenBank/DDBJ databases">
        <authorList>
            <person name="Meier V. D."/>
            <person name="Meier V D."/>
        </authorList>
    </citation>
    <scope>NUCLEOTIDE SEQUENCE</scope>
    <source>
        <strain evidence="1">HLG_WM_MAG_04</strain>
    </source>
</reference>